<protein>
    <submittedName>
        <fullName evidence="2">Uncharacterized protein</fullName>
    </submittedName>
</protein>
<accession>A0AB39SAE3</accession>
<feature type="region of interest" description="Disordered" evidence="1">
    <location>
        <begin position="1"/>
        <end position="47"/>
    </location>
</feature>
<gene>
    <name evidence="2" type="ORF">AB5J50_21900</name>
</gene>
<feature type="compositionally biased region" description="Basic and acidic residues" evidence="1">
    <location>
        <begin position="32"/>
        <end position="47"/>
    </location>
</feature>
<sequence>MTPGLLEKPSLQEEDGHASAEPGTERPALLAGEERDVPDRHIFRGTD</sequence>
<dbReference type="EMBL" id="CP163440">
    <property type="protein sequence ID" value="XDQ63261.1"/>
    <property type="molecule type" value="Genomic_DNA"/>
</dbReference>
<evidence type="ECO:0000256" key="1">
    <source>
        <dbReference type="SAM" id="MobiDB-lite"/>
    </source>
</evidence>
<organism evidence="2">
    <name type="scientific">Streptomyces sp. R35</name>
    <dbReference type="NCBI Taxonomy" id="3238630"/>
    <lineage>
        <taxon>Bacteria</taxon>
        <taxon>Bacillati</taxon>
        <taxon>Actinomycetota</taxon>
        <taxon>Actinomycetes</taxon>
        <taxon>Kitasatosporales</taxon>
        <taxon>Streptomycetaceae</taxon>
        <taxon>Streptomyces</taxon>
    </lineage>
</organism>
<proteinExistence type="predicted"/>
<dbReference type="AlphaFoldDB" id="A0AB39SAE3"/>
<dbReference type="RefSeq" id="WP_369260111.1">
    <property type="nucleotide sequence ID" value="NZ_CP163440.1"/>
</dbReference>
<evidence type="ECO:0000313" key="2">
    <source>
        <dbReference type="EMBL" id="XDQ63261.1"/>
    </source>
</evidence>
<name>A0AB39SAE3_9ACTN</name>
<reference evidence="2" key="1">
    <citation type="submission" date="2024-07" db="EMBL/GenBank/DDBJ databases">
        <authorList>
            <person name="Yu S.T."/>
        </authorList>
    </citation>
    <scope>NUCLEOTIDE SEQUENCE</scope>
    <source>
        <strain evidence="2">R35</strain>
    </source>
</reference>